<evidence type="ECO:0000256" key="1">
    <source>
        <dbReference type="ARBA" id="ARBA00004370"/>
    </source>
</evidence>
<evidence type="ECO:0000256" key="3">
    <source>
        <dbReference type="ARBA" id="ARBA00022692"/>
    </source>
</evidence>
<proteinExistence type="inferred from homology"/>
<name>A0A2S1LIG5_9FLAO</name>
<dbReference type="RefSeq" id="WP_108742400.1">
    <property type="nucleotide sequence ID" value="NZ_CP020918.1"/>
</dbReference>
<protein>
    <submittedName>
        <fullName evidence="7">YqaE/Pmp3 family membrane protein</fullName>
    </submittedName>
</protein>
<dbReference type="InterPro" id="IPR000612">
    <property type="entry name" value="PMP3"/>
</dbReference>
<keyword evidence="3 6" id="KW-0812">Transmembrane</keyword>
<dbReference type="AlphaFoldDB" id="A0A2S1LIG5"/>
<evidence type="ECO:0000313" key="7">
    <source>
        <dbReference type="EMBL" id="AWG23508.1"/>
    </source>
</evidence>
<keyword evidence="8" id="KW-1185">Reference proteome</keyword>
<comment type="subcellular location">
    <subcellularLocation>
        <location evidence="1">Membrane</location>
    </subcellularLocation>
</comment>
<organism evidence="7 8">
    <name type="scientific">Flavobacterium faecale</name>
    <dbReference type="NCBI Taxonomy" id="1355330"/>
    <lineage>
        <taxon>Bacteria</taxon>
        <taxon>Pseudomonadati</taxon>
        <taxon>Bacteroidota</taxon>
        <taxon>Flavobacteriia</taxon>
        <taxon>Flavobacteriales</taxon>
        <taxon>Flavobacteriaceae</taxon>
        <taxon>Flavobacterium</taxon>
    </lineage>
</organism>
<gene>
    <name evidence="7" type="ORF">FFWV33_19195</name>
</gene>
<dbReference type="KEGG" id="ffa:FFWV33_19195"/>
<dbReference type="Pfam" id="PF01679">
    <property type="entry name" value="Pmp3"/>
    <property type="match status" value="1"/>
</dbReference>
<evidence type="ECO:0000313" key="8">
    <source>
        <dbReference type="Proteomes" id="UP000244527"/>
    </source>
</evidence>
<comment type="similarity">
    <text evidence="2">Belongs to the UPF0057 (PMP3) family.</text>
</comment>
<dbReference type="Proteomes" id="UP000244527">
    <property type="component" value="Chromosome"/>
</dbReference>
<evidence type="ECO:0000256" key="6">
    <source>
        <dbReference type="SAM" id="Phobius"/>
    </source>
</evidence>
<evidence type="ECO:0000256" key="2">
    <source>
        <dbReference type="ARBA" id="ARBA00009530"/>
    </source>
</evidence>
<feature type="transmembrane region" description="Helical" evidence="6">
    <location>
        <begin position="18"/>
        <end position="42"/>
    </location>
</feature>
<dbReference type="GO" id="GO:0016020">
    <property type="term" value="C:membrane"/>
    <property type="evidence" value="ECO:0007669"/>
    <property type="project" value="UniProtKB-SubCell"/>
</dbReference>
<keyword evidence="5 6" id="KW-0472">Membrane</keyword>
<keyword evidence="4 6" id="KW-1133">Transmembrane helix</keyword>
<reference evidence="7 8" key="1">
    <citation type="submission" date="2017-04" db="EMBL/GenBank/DDBJ databases">
        <title>Compelte genome sequence of WV33.</title>
        <authorList>
            <person name="Lee P.C."/>
        </authorList>
    </citation>
    <scope>NUCLEOTIDE SEQUENCE [LARGE SCALE GENOMIC DNA]</scope>
    <source>
        <strain evidence="7 8">WV33</strain>
    </source>
</reference>
<evidence type="ECO:0000256" key="4">
    <source>
        <dbReference type="ARBA" id="ARBA00022989"/>
    </source>
</evidence>
<accession>A0A2S1LIG5</accession>
<evidence type="ECO:0000256" key="5">
    <source>
        <dbReference type="ARBA" id="ARBA00023136"/>
    </source>
</evidence>
<dbReference type="OrthoDB" id="9810121at2"/>
<sequence>MLLAILIPWLSFFINGKIIRGIVCLILQITIIGWIPAAIWALSSRNSSKMDKKLKQMEKKIIASNISNSKG</sequence>
<dbReference type="EMBL" id="CP020918">
    <property type="protein sequence ID" value="AWG23508.1"/>
    <property type="molecule type" value="Genomic_DNA"/>
</dbReference>